<proteinExistence type="predicted"/>
<protein>
    <submittedName>
        <fullName evidence="4">Ca2+-binding RTX toxin-like protein</fullName>
    </submittedName>
</protein>
<dbReference type="InterPro" id="IPR015919">
    <property type="entry name" value="Cadherin-like_sf"/>
</dbReference>
<name>A0A7W6QZU3_9HYPH</name>
<dbReference type="Proteomes" id="UP000540909">
    <property type="component" value="Unassembled WGS sequence"/>
</dbReference>
<dbReference type="PANTHER" id="PTHR38340:SF1">
    <property type="entry name" value="S-LAYER PROTEIN"/>
    <property type="match status" value="1"/>
</dbReference>
<dbReference type="GO" id="GO:0016020">
    <property type="term" value="C:membrane"/>
    <property type="evidence" value="ECO:0007669"/>
    <property type="project" value="InterPro"/>
</dbReference>
<dbReference type="InterPro" id="IPR002126">
    <property type="entry name" value="Cadherin-like_dom"/>
</dbReference>
<evidence type="ECO:0000259" key="3">
    <source>
        <dbReference type="PROSITE" id="PS50268"/>
    </source>
</evidence>
<dbReference type="EMBL" id="JACIFY010000002">
    <property type="protein sequence ID" value="MBB4234129.1"/>
    <property type="molecule type" value="Genomic_DNA"/>
</dbReference>
<feature type="domain" description="Cadherin" evidence="3">
    <location>
        <begin position="408"/>
        <end position="507"/>
    </location>
</feature>
<dbReference type="SUPFAM" id="SSF51120">
    <property type="entry name" value="beta-Roll"/>
    <property type="match status" value="1"/>
</dbReference>
<dbReference type="PROSITE" id="PS00330">
    <property type="entry name" value="HEMOLYSIN_CALCIUM"/>
    <property type="match status" value="4"/>
</dbReference>
<evidence type="ECO:0000256" key="2">
    <source>
        <dbReference type="ARBA" id="ARBA00022525"/>
    </source>
</evidence>
<dbReference type="PRINTS" id="PR00313">
    <property type="entry name" value="CABNDNGRPT"/>
</dbReference>
<dbReference type="InterPro" id="IPR001343">
    <property type="entry name" value="Hemolysn_Ca-bd"/>
</dbReference>
<dbReference type="GO" id="GO:0007156">
    <property type="term" value="P:homophilic cell adhesion via plasma membrane adhesion molecules"/>
    <property type="evidence" value="ECO:0007669"/>
    <property type="project" value="InterPro"/>
</dbReference>
<evidence type="ECO:0000313" key="4">
    <source>
        <dbReference type="EMBL" id="MBB4234129.1"/>
    </source>
</evidence>
<sequence length="610" mass="63632">MVGIDPRGVVVRRDNKQFFRGFLIFRVQRIFWGKINMALNILDTNGATITKTGVEFEAYDIIRDSANNASAPVTLVVSDSGVANLADELGAVSANVTGSSGDNTITTGAGHDNINGGDGADTLNGGAGNDLIQGGVGNDTLNGGDGNDMLWGDVGNDVIRGGAGNDTISDDDRFSFTPAVYNIDAGDGDDAITVDTFVSLSGTIDGGAGIDTLRAPSLQGLTIKNIEILETAGVWVAGSSAQFESFDKIVWSTDSFHNFNPSLALTDNAHLDLSDELGDRGSFIHGYASGIDVKTGGGDDEFFGTDGNDIFDGNGGNDILNGNAGNDKLTGSAGNDAINGGAGIDTAIFSGNFANYSFAMNNGDHILTSAAEGTDTLTDVEFARFADGVYDFAQGTFKPNSSNSAPTNIQLSKTALSEDTPIWTTVGLLSAKDADGDVLTYKLLDGANDHFRINGNRIVTSKALDYETAKSYTIKVAVSDGKVTVEKDITINVLDVNEAPVNKAPINLAFSRSSISENVAIGTSVGLLSAVDPEGGAVKWRLTDDADGVFKLVGNKIQTKAGIDYESTHSLTFTAEAYDAAGNTTSHSFTLAVKDVFEPSFSAMSHEALI</sequence>
<comment type="caution">
    <text evidence="4">The sequence shown here is derived from an EMBL/GenBank/DDBJ whole genome shotgun (WGS) entry which is preliminary data.</text>
</comment>
<dbReference type="InterPro" id="IPR018511">
    <property type="entry name" value="Hemolysin-typ_Ca-bd_CS"/>
</dbReference>
<dbReference type="Pfam" id="PF00028">
    <property type="entry name" value="Cadherin"/>
    <property type="match status" value="1"/>
</dbReference>
<dbReference type="GO" id="GO:0005509">
    <property type="term" value="F:calcium ion binding"/>
    <property type="evidence" value="ECO:0007669"/>
    <property type="project" value="InterPro"/>
</dbReference>
<dbReference type="AlphaFoldDB" id="A0A7W6QZU3"/>
<dbReference type="CDD" id="cd11304">
    <property type="entry name" value="Cadherin_repeat"/>
    <property type="match status" value="2"/>
</dbReference>
<dbReference type="SUPFAM" id="SSF49313">
    <property type="entry name" value="Cadherin-like"/>
    <property type="match status" value="2"/>
</dbReference>
<evidence type="ECO:0000256" key="1">
    <source>
        <dbReference type="ARBA" id="ARBA00004613"/>
    </source>
</evidence>
<dbReference type="PANTHER" id="PTHR38340">
    <property type="entry name" value="S-LAYER PROTEIN"/>
    <property type="match status" value="1"/>
</dbReference>
<gene>
    <name evidence="4" type="ORF">GGD57_000678</name>
</gene>
<accession>A0A7W6QZU3</accession>
<feature type="domain" description="Cadherin" evidence="3">
    <location>
        <begin position="514"/>
        <end position="601"/>
    </location>
</feature>
<dbReference type="InterPro" id="IPR011049">
    <property type="entry name" value="Serralysin-like_metalloprot_C"/>
</dbReference>
<dbReference type="Gene3D" id="2.60.40.60">
    <property type="entry name" value="Cadherins"/>
    <property type="match status" value="2"/>
</dbReference>
<dbReference type="SMART" id="SM00112">
    <property type="entry name" value="CA"/>
    <property type="match status" value="2"/>
</dbReference>
<comment type="subcellular location">
    <subcellularLocation>
        <location evidence="1">Secreted</location>
    </subcellularLocation>
</comment>
<dbReference type="PROSITE" id="PS50268">
    <property type="entry name" value="CADHERIN_2"/>
    <property type="match status" value="2"/>
</dbReference>
<dbReference type="InterPro" id="IPR050557">
    <property type="entry name" value="RTX_toxin/Mannuronan_C5-epim"/>
</dbReference>
<evidence type="ECO:0000313" key="5">
    <source>
        <dbReference type="Proteomes" id="UP000540909"/>
    </source>
</evidence>
<organism evidence="4 5">
    <name type="scientific">Rhizobium esperanzae</name>
    <dbReference type="NCBI Taxonomy" id="1967781"/>
    <lineage>
        <taxon>Bacteria</taxon>
        <taxon>Pseudomonadati</taxon>
        <taxon>Pseudomonadota</taxon>
        <taxon>Alphaproteobacteria</taxon>
        <taxon>Hyphomicrobiales</taxon>
        <taxon>Rhizobiaceae</taxon>
        <taxon>Rhizobium/Agrobacterium group</taxon>
        <taxon>Rhizobium</taxon>
    </lineage>
</organism>
<dbReference type="Gene3D" id="2.150.10.10">
    <property type="entry name" value="Serralysin-like metalloprotease, C-terminal"/>
    <property type="match status" value="2"/>
</dbReference>
<reference evidence="4 5" key="1">
    <citation type="submission" date="2020-08" db="EMBL/GenBank/DDBJ databases">
        <title>Genomic Encyclopedia of Type Strains, Phase IV (KMG-V): Genome sequencing to study the core and pangenomes of soil and plant-associated prokaryotes.</title>
        <authorList>
            <person name="Whitman W."/>
        </authorList>
    </citation>
    <scope>NUCLEOTIDE SEQUENCE [LARGE SCALE GENOMIC DNA]</scope>
    <source>
        <strain evidence="4 5">SEMIA 4089</strain>
    </source>
</reference>
<dbReference type="GO" id="GO:0005576">
    <property type="term" value="C:extracellular region"/>
    <property type="evidence" value="ECO:0007669"/>
    <property type="project" value="UniProtKB-SubCell"/>
</dbReference>
<dbReference type="Pfam" id="PF00353">
    <property type="entry name" value="HemolysinCabind"/>
    <property type="match status" value="3"/>
</dbReference>
<keyword evidence="2" id="KW-0964">Secreted</keyword>